<dbReference type="AlphaFoldDB" id="A0A699U0E0"/>
<comment type="caution">
    <text evidence="1">The sequence shown here is derived from an EMBL/GenBank/DDBJ whole genome shotgun (WGS) entry which is preliminary data.</text>
</comment>
<reference evidence="1" key="1">
    <citation type="journal article" date="2019" name="Sci. Rep.">
        <title>Draft genome of Tanacetum cinerariifolium, the natural source of mosquito coil.</title>
        <authorList>
            <person name="Yamashiro T."/>
            <person name="Shiraishi A."/>
            <person name="Satake H."/>
            <person name="Nakayama K."/>
        </authorList>
    </citation>
    <scope>NUCLEOTIDE SEQUENCE</scope>
</reference>
<organism evidence="1">
    <name type="scientific">Tanacetum cinerariifolium</name>
    <name type="common">Dalmatian daisy</name>
    <name type="synonym">Chrysanthemum cinerariifolium</name>
    <dbReference type="NCBI Taxonomy" id="118510"/>
    <lineage>
        <taxon>Eukaryota</taxon>
        <taxon>Viridiplantae</taxon>
        <taxon>Streptophyta</taxon>
        <taxon>Embryophyta</taxon>
        <taxon>Tracheophyta</taxon>
        <taxon>Spermatophyta</taxon>
        <taxon>Magnoliopsida</taxon>
        <taxon>eudicotyledons</taxon>
        <taxon>Gunneridae</taxon>
        <taxon>Pentapetalae</taxon>
        <taxon>asterids</taxon>
        <taxon>campanulids</taxon>
        <taxon>Asterales</taxon>
        <taxon>Asteraceae</taxon>
        <taxon>Asteroideae</taxon>
        <taxon>Anthemideae</taxon>
        <taxon>Anthemidinae</taxon>
        <taxon>Tanacetum</taxon>
    </lineage>
</organism>
<dbReference type="EMBL" id="BKCJ011287624">
    <property type="protein sequence ID" value="GFD15611.1"/>
    <property type="molecule type" value="Genomic_DNA"/>
</dbReference>
<evidence type="ECO:0000313" key="1">
    <source>
        <dbReference type="EMBL" id="GFD15611.1"/>
    </source>
</evidence>
<accession>A0A699U0E0</accession>
<feature type="non-terminal residue" evidence="1">
    <location>
        <position position="1"/>
    </location>
</feature>
<sequence>DEAVPKDQQQAVPVVGIDVSSPLRLRYGALRC</sequence>
<proteinExistence type="predicted"/>
<name>A0A699U0E0_TANCI</name>
<gene>
    <name evidence="1" type="ORF">Tci_887580</name>
</gene>
<protein>
    <submittedName>
        <fullName evidence="1">Uncharacterized protein</fullName>
    </submittedName>
</protein>